<dbReference type="SUPFAM" id="SSF53474">
    <property type="entry name" value="alpha/beta-Hydrolases"/>
    <property type="match status" value="1"/>
</dbReference>
<dbReference type="Pfam" id="PF00326">
    <property type="entry name" value="Peptidase_S9"/>
    <property type="match status" value="1"/>
</dbReference>
<dbReference type="EMBL" id="AE013598">
    <property type="protein sequence ID" value="AAW76374.1"/>
    <property type="molecule type" value="Genomic_DNA"/>
</dbReference>
<evidence type="ECO:0000259" key="1">
    <source>
        <dbReference type="Pfam" id="PF00326"/>
    </source>
</evidence>
<organism evidence="3 4">
    <name type="scientific">Xanthomonas oryzae pv. oryzae (strain KACC10331 / KXO85)</name>
    <dbReference type="NCBI Taxonomy" id="291331"/>
    <lineage>
        <taxon>Bacteria</taxon>
        <taxon>Pseudomonadati</taxon>
        <taxon>Pseudomonadota</taxon>
        <taxon>Gammaproteobacteria</taxon>
        <taxon>Lysobacterales</taxon>
        <taxon>Lysobacteraceae</taxon>
        <taxon>Xanthomonas</taxon>
    </lineage>
</organism>
<dbReference type="InterPro" id="IPR002469">
    <property type="entry name" value="Peptidase_S9B_N"/>
</dbReference>
<keyword evidence="3" id="KW-0031">Aminopeptidase</keyword>
<name>Q5GY47_XANOR</name>
<dbReference type="InterPro" id="IPR001375">
    <property type="entry name" value="Peptidase_S9_cat"/>
</dbReference>
<dbReference type="PANTHER" id="PTHR11731">
    <property type="entry name" value="PROTEASE FAMILY S9B,C DIPEPTIDYL-PEPTIDASE IV-RELATED"/>
    <property type="match status" value="1"/>
</dbReference>
<dbReference type="Gene3D" id="2.140.10.30">
    <property type="entry name" value="Dipeptidylpeptidase IV, N-terminal domain"/>
    <property type="match status" value="1"/>
</dbReference>
<dbReference type="GO" id="GO:0004177">
    <property type="term" value="F:aminopeptidase activity"/>
    <property type="evidence" value="ECO:0007669"/>
    <property type="project" value="UniProtKB-KW"/>
</dbReference>
<gene>
    <name evidence="3" type="primary">DAP2</name>
    <name evidence="3" type="ordered locus">XOO3120</name>
</gene>
<evidence type="ECO:0000313" key="3">
    <source>
        <dbReference type="EMBL" id="AAW76374.1"/>
    </source>
</evidence>
<dbReference type="SUPFAM" id="SSF82171">
    <property type="entry name" value="DPP6 N-terminal domain-like"/>
    <property type="match status" value="1"/>
</dbReference>
<dbReference type="Gene3D" id="3.40.50.1820">
    <property type="entry name" value="alpha/beta hydrolase"/>
    <property type="match status" value="1"/>
</dbReference>
<keyword evidence="3" id="KW-0645">Protease</keyword>
<dbReference type="KEGG" id="xoo:XOO3120"/>
<dbReference type="InterPro" id="IPR029058">
    <property type="entry name" value="AB_hydrolase_fold"/>
</dbReference>
<accession>Q5GY47</accession>
<evidence type="ECO:0000259" key="2">
    <source>
        <dbReference type="Pfam" id="PF00930"/>
    </source>
</evidence>
<dbReference type="Proteomes" id="UP000006735">
    <property type="component" value="Chromosome"/>
</dbReference>
<feature type="domain" description="Peptidase S9 prolyl oligopeptidase catalytic" evidence="1">
    <location>
        <begin position="593"/>
        <end position="790"/>
    </location>
</feature>
<dbReference type="PANTHER" id="PTHR11731:SF118">
    <property type="entry name" value="BLR1971 PROTEIN"/>
    <property type="match status" value="1"/>
</dbReference>
<sequence length="809" mass="89441">MHRVCLPQPLQPGARPSSLNAKLCSTLSMRSQVPHIPAMRLPTIAAWCLSLALMPLLSATAAPLAAPTPAQYAQAMGLSDHYASLVDRQPTAPVWVDAGHFLYRREVARSNQLPAIEYRLVEAASGRNTLAFDHARLAAALTQAGAKAVDAGRLQLEKPVLKQQRLSFQLAKLGWQCDLLRDRCAQLPERDVPAESMDMRLPLKQGERQAIVSPDGRWRAWVERANLIIAPVGSNERSVLSHDGSAEDYYALDSVVWSPDSQHLAAYRVKAPPPRMVYYIESAPADQVQPKLHQQVYPKPGDALPVMQPVLFDVATHAAYSVAMTLLPNAFTLSEMVWWKDSRGLTFEYNARGHQLYRVIEVDARTAAARTLIEETSPTFIEYSELSGVHENGGKHARQDLDDGAQIVWASERDGWEHLYLYDGRSGEVIRQITRGDWVVRKLDRIDEAAGQVYFTASGMQPGEDPYDRHAYRIGLDGSGLTALTPVAADHEVRYSPDGKWMLDLYSRVDLGPVLELRRSADGSLARTVERTDLSRLLAAGWQAPLPFHTTGRDGKTDIWGVIYRPLQLDPQQHYRVIEDIYAGPQGSFVPKSFSTATPSLTGLGFAVASIDGMGTNNRSRAFHDVAWRNLKDAGLPDRIVWHKAAAAHYPWYDIHGGVGVYGTSAGGQNALGALLFHPEFYVAGVANSGCHDNRMDKIWWNEQWMGWPVGPWYAESSNVEHAARLQGHLLLVTGDMDMNVDPASTFQVADRLIKAGKDFDLLVVPGGDHGAGGVYGKRRVLDFFLRWMQQAPTPEWNRTAAAPVAASP</sequence>
<proteinExistence type="predicted"/>
<dbReference type="Pfam" id="PF00930">
    <property type="entry name" value="DPPIV_N"/>
    <property type="match status" value="1"/>
</dbReference>
<keyword evidence="4" id="KW-1185">Reference proteome</keyword>
<protein>
    <submittedName>
        <fullName evidence="3">Dipeptidyl aminopeptidases/acylaminoacyl-peptidases</fullName>
    </submittedName>
</protein>
<reference evidence="3 4" key="1">
    <citation type="journal article" date="2005" name="Nucleic Acids Res.">
        <title>The genome sequence of Xanthomonas oryzae pathovar oryzae KACC10331, the bacterial blight pathogen of rice.</title>
        <authorList>
            <person name="Lee B.M."/>
            <person name="Park Y.J."/>
            <person name="Park D.S."/>
            <person name="Kang H.W."/>
            <person name="Kim J.G."/>
            <person name="Song E.S."/>
            <person name="Park I.C."/>
            <person name="Yoon U.H."/>
            <person name="Hahn J.H."/>
            <person name="Koo B.S."/>
            <person name="Lee G.B."/>
            <person name="Kim H."/>
            <person name="Park H.S."/>
            <person name="Yoon K.O."/>
            <person name="Kim J.H."/>
            <person name="Jung C.H."/>
            <person name="Koh N.H."/>
            <person name="Seo J.S."/>
            <person name="Go S.J."/>
        </authorList>
    </citation>
    <scope>NUCLEOTIDE SEQUENCE [LARGE SCALE GENOMIC DNA]</scope>
    <source>
        <strain evidence="4">KACC10331 / KXO85</strain>
    </source>
</reference>
<dbReference type="GO" id="GO:0008236">
    <property type="term" value="F:serine-type peptidase activity"/>
    <property type="evidence" value="ECO:0007669"/>
    <property type="project" value="InterPro"/>
</dbReference>
<dbReference type="InterPro" id="IPR050278">
    <property type="entry name" value="Serine_Prot_S9B/DPPIV"/>
</dbReference>
<keyword evidence="3" id="KW-0378">Hydrolase</keyword>
<dbReference type="STRING" id="291331.XOO3120"/>
<evidence type="ECO:0000313" key="4">
    <source>
        <dbReference type="Proteomes" id="UP000006735"/>
    </source>
</evidence>
<feature type="domain" description="Dipeptidylpeptidase IV N-terminal" evidence="2">
    <location>
        <begin position="206"/>
        <end position="511"/>
    </location>
</feature>
<dbReference type="HOGENOM" id="CLU_006105_3_1_6"/>
<dbReference type="AlphaFoldDB" id="Q5GY47"/>
<dbReference type="ESTHER" id="xanor-q5gy47">
    <property type="family name" value="DPP4N_Peptidase_S9"/>
</dbReference>
<dbReference type="GO" id="GO:0006508">
    <property type="term" value="P:proteolysis"/>
    <property type="evidence" value="ECO:0007669"/>
    <property type="project" value="InterPro"/>
</dbReference>